<gene>
    <name evidence="8" type="ORF">KDA10_02935</name>
</gene>
<dbReference type="SMART" id="SM00562">
    <property type="entry name" value="NDK"/>
    <property type="match status" value="1"/>
</dbReference>
<organism evidence="8 9">
    <name type="scientific">candidate division WWE3 bacterium</name>
    <dbReference type="NCBI Taxonomy" id="2053526"/>
    <lineage>
        <taxon>Bacteria</taxon>
        <taxon>Katanobacteria</taxon>
    </lineage>
</organism>
<evidence type="ECO:0000256" key="5">
    <source>
        <dbReference type="ARBA" id="ARBA00022777"/>
    </source>
</evidence>
<sequence>MIQQSLVLIKPEAVKRGIVGEILNRFERANLKIVGAKLIVPTRELAERHYEKDDEWKIKIGKIRLEDAEKHNLDIMDLYGTTEPIEIGALVNKANHDYLVSGPVLAFVLEGVNAVQKIRVLVGPTFANEAPAGTIRGDYSSESSYTSVVRKRTVFNIIHASGNEPEAKFEISLWFKPEEIISYRRVHEDLYGY</sequence>
<comment type="similarity">
    <text evidence="2 6">Belongs to the NDK family.</text>
</comment>
<comment type="cofactor">
    <cofactor evidence="1">
        <name>Mg(2+)</name>
        <dbReference type="ChEBI" id="CHEBI:18420"/>
    </cofactor>
</comment>
<evidence type="ECO:0000313" key="9">
    <source>
        <dbReference type="Proteomes" id="UP000714817"/>
    </source>
</evidence>
<evidence type="ECO:0000256" key="2">
    <source>
        <dbReference type="ARBA" id="ARBA00008142"/>
    </source>
</evidence>
<comment type="caution">
    <text evidence="6">Lacks conserved residue(s) required for the propagation of feature annotation.</text>
</comment>
<dbReference type="EMBL" id="JAGQNY010000010">
    <property type="protein sequence ID" value="MCA9302286.1"/>
    <property type="molecule type" value="Genomic_DNA"/>
</dbReference>
<dbReference type="PROSITE" id="PS51374">
    <property type="entry name" value="NDPK_LIKE"/>
    <property type="match status" value="1"/>
</dbReference>
<evidence type="ECO:0000259" key="7">
    <source>
        <dbReference type="SMART" id="SM00562"/>
    </source>
</evidence>
<reference evidence="8" key="2">
    <citation type="journal article" date="2021" name="Microbiome">
        <title>Successional dynamics and alternative stable states in a saline activated sludge microbial community over 9 years.</title>
        <authorList>
            <person name="Wang Y."/>
            <person name="Ye J."/>
            <person name="Ju F."/>
            <person name="Liu L."/>
            <person name="Boyd J.A."/>
            <person name="Deng Y."/>
            <person name="Parks D.H."/>
            <person name="Jiang X."/>
            <person name="Yin X."/>
            <person name="Woodcroft B.J."/>
            <person name="Tyson G.W."/>
            <person name="Hugenholtz P."/>
            <person name="Polz M.F."/>
            <person name="Zhang T."/>
        </authorList>
    </citation>
    <scope>NUCLEOTIDE SEQUENCE</scope>
    <source>
        <strain evidence="8">HKST-UBA80</strain>
    </source>
</reference>
<evidence type="ECO:0000256" key="6">
    <source>
        <dbReference type="PROSITE-ProRule" id="PRU00706"/>
    </source>
</evidence>
<evidence type="ECO:0000256" key="1">
    <source>
        <dbReference type="ARBA" id="ARBA00001946"/>
    </source>
</evidence>
<name>A0A955E003_UNCKA</name>
<accession>A0A955E003</accession>
<dbReference type="PANTHER" id="PTHR11349">
    <property type="entry name" value="NUCLEOSIDE DIPHOSPHATE KINASE"/>
    <property type="match status" value="1"/>
</dbReference>
<evidence type="ECO:0000313" key="8">
    <source>
        <dbReference type="EMBL" id="MCA9302286.1"/>
    </source>
</evidence>
<keyword evidence="5 8" id="KW-0418">Kinase</keyword>
<dbReference type="GO" id="GO:0004550">
    <property type="term" value="F:nucleoside diphosphate kinase activity"/>
    <property type="evidence" value="ECO:0007669"/>
    <property type="project" value="UniProtKB-EC"/>
</dbReference>
<dbReference type="Proteomes" id="UP000714817">
    <property type="component" value="Unassembled WGS sequence"/>
</dbReference>
<feature type="domain" description="Nucleoside diphosphate kinase-like" evidence="7">
    <location>
        <begin position="2"/>
        <end position="182"/>
    </location>
</feature>
<protein>
    <recommendedName>
        <fullName evidence="3">nucleoside-diphosphate kinase</fullName>
        <ecNumber evidence="3">2.7.4.6</ecNumber>
    </recommendedName>
</protein>
<dbReference type="EC" id="2.7.4.6" evidence="3"/>
<dbReference type="InterPro" id="IPR034907">
    <property type="entry name" value="NDK-like_dom"/>
</dbReference>
<reference evidence="8" key="1">
    <citation type="submission" date="2020-04" db="EMBL/GenBank/DDBJ databases">
        <authorList>
            <person name="Zhang T."/>
        </authorList>
    </citation>
    <scope>NUCLEOTIDE SEQUENCE</scope>
    <source>
        <strain evidence="8">HKST-UBA80</strain>
    </source>
</reference>
<dbReference type="Gene3D" id="3.30.70.141">
    <property type="entry name" value="Nucleoside diphosphate kinase-like domain"/>
    <property type="match status" value="1"/>
</dbReference>
<dbReference type="SUPFAM" id="SSF54919">
    <property type="entry name" value="Nucleoside diphosphate kinase, NDK"/>
    <property type="match status" value="1"/>
</dbReference>
<comment type="caution">
    <text evidence="8">The sequence shown here is derived from an EMBL/GenBank/DDBJ whole genome shotgun (WGS) entry which is preliminary data.</text>
</comment>
<dbReference type="InterPro" id="IPR036850">
    <property type="entry name" value="NDK-like_dom_sf"/>
</dbReference>
<evidence type="ECO:0000256" key="4">
    <source>
        <dbReference type="ARBA" id="ARBA00022679"/>
    </source>
</evidence>
<proteinExistence type="inferred from homology"/>
<evidence type="ECO:0000256" key="3">
    <source>
        <dbReference type="ARBA" id="ARBA00012966"/>
    </source>
</evidence>
<dbReference type="AlphaFoldDB" id="A0A955E003"/>
<keyword evidence="4 8" id="KW-0808">Transferase</keyword>
<dbReference type="Pfam" id="PF00334">
    <property type="entry name" value="NDK"/>
    <property type="match status" value="2"/>
</dbReference>